<evidence type="ECO:0000256" key="4">
    <source>
        <dbReference type="ARBA" id="ARBA00022679"/>
    </source>
</evidence>
<dbReference type="InterPro" id="IPR036061">
    <property type="entry name" value="CheW-like_dom_sf"/>
</dbReference>
<dbReference type="PANTHER" id="PTHR43395:SF1">
    <property type="entry name" value="CHEMOTAXIS PROTEIN CHEA"/>
    <property type="match status" value="1"/>
</dbReference>
<dbReference type="InterPro" id="IPR008207">
    <property type="entry name" value="Sig_transdc_His_kin_Hpt_dom"/>
</dbReference>
<evidence type="ECO:0000256" key="1">
    <source>
        <dbReference type="ARBA" id="ARBA00000085"/>
    </source>
</evidence>
<dbReference type="CDD" id="cd16916">
    <property type="entry name" value="HATPase_CheA-like"/>
    <property type="match status" value="1"/>
</dbReference>
<feature type="domain" description="Histidine kinase" evidence="8">
    <location>
        <begin position="256"/>
        <end position="461"/>
    </location>
</feature>
<dbReference type="Gene3D" id="2.40.50.180">
    <property type="entry name" value="CheA-289, Domain 4"/>
    <property type="match status" value="1"/>
</dbReference>
<comment type="caution">
    <text evidence="11">The sequence shown here is derived from an EMBL/GenBank/DDBJ whole genome shotgun (WGS) entry which is preliminary data.</text>
</comment>
<dbReference type="Gene3D" id="1.10.287.560">
    <property type="entry name" value="Histidine kinase CheA-like, homodimeric domain"/>
    <property type="match status" value="1"/>
</dbReference>
<dbReference type="CDD" id="cd00088">
    <property type="entry name" value="HPT"/>
    <property type="match status" value="1"/>
</dbReference>
<evidence type="ECO:0000256" key="5">
    <source>
        <dbReference type="ARBA" id="ARBA00022777"/>
    </source>
</evidence>
<dbReference type="SMART" id="SM00260">
    <property type="entry name" value="CheW"/>
    <property type="match status" value="2"/>
</dbReference>
<evidence type="ECO:0000259" key="10">
    <source>
        <dbReference type="PROSITE" id="PS50894"/>
    </source>
</evidence>
<dbReference type="RefSeq" id="WP_129208161.1">
    <property type="nucleotide sequence ID" value="NZ_BMGU01000003.1"/>
</dbReference>
<organism evidence="11 12">
    <name type="scientific">Silvibacterium dinghuense</name>
    <dbReference type="NCBI Taxonomy" id="1560006"/>
    <lineage>
        <taxon>Bacteria</taxon>
        <taxon>Pseudomonadati</taxon>
        <taxon>Acidobacteriota</taxon>
        <taxon>Terriglobia</taxon>
        <taxon>Terriglobales</taxon>
        <taxon>Acidobacteriaceae</taxon>
        <taxon>Silvibacterium</taxon>
    </lineage>
</organism>
<dbReference type="SUPFAM" id="SSF47384">
    <property type="entry name" value="Homodimeric domain of signal transducing histidine kinase"/>
    <property type="match status" value="1"/>
</dbReference>
<evidence type="ECO:0000256" key="2">
    <source>
        <dbReference type="ARBA" id="ARBA00012438"/>
    </source>
</evidence>
<dbReference type="Gene3D" id="2.30.30.40">
    <property type="entry name" value="SH3 Domains"/>
    <property type="match status" value="1"/>
</dbReference>
<dbReference type="InterPro" id="IPR036641">
    <property type="entry name" value="HPT_dom_sf"/>
</dbReference>
<dbReference type="SMART" id="SM01231">
    <property type="entry name" value="H-kinase_dim"/>
    <property type="match status" value="1"/>
</dbReference>
<dbReference type="InterPro" id="IPR003594">
    <property type="entry name" value="HATPase_dom"/>
</dbReference>
<dbReference type="OrthoDB" id="9803176at2"/>
<name>A0A4Q1SCP5_9BACT</name>
<reference evidence="11 12" key="1">
    <citation type="journal article" date="2016" name="Int. J. Syst. Evol. Microbiol.">
        <title>Acidipila dinghuensis sp. nov., an acidobacterium isolated from forest soil.</title>
        <authorList>
            <person name="Jiang Y.W."/>
            <person name="Wang J."/>
            <person name="Chen M.H."/>
            <person name="Lv Y.Y."/>
            <person name="Qiu L.H."/>
        </authorList>
    </citation>
    <scope>NUCLEOTIDE SEQUENCE [LARGE SCALE GENOMIC DNA]</scope>
    <source>
        <strain evidence="11 12">DHOF10</strain>
    </source>
</reference>
<dbReference type="InterPro" id="IPR011006">
    <property type="entry name" value="CheY-like_superfamily"/>
</dbReference>
<dbReference type="PROSITE" id="PS50851">
    <property type="entry name" value="CHEW"/>
    <property type="match status" value="2"/>
</dbReference>
<dbReference type="Pfam" id="PF02895">
    <property type="entry name" value="H-kinase_dim"/>
    <property type="match status" value="1"/>
</dbReference>
<keyword evidence="4" id="KW-0808">Transferase</keyword>
<dbReference type="EMBL" id="SDMK01000002">
    <property type="protein sequence ID" value="RXS94992.1"/>
    <property type="molecule type" value="Genomic_DNA"/>
</dbReference>
<dbReference type="Proteomes" id="UP000290253">
    <property type="component" value="Unassembled WGS sequence"/>
</dbReference>
<dbReference type="GO" id="GO:0005737">
    <property type="term" value="C:cytoplasm"/>
    <property type="evidence" value="ECO:0007669"/>
    <property type="project" value="InterPro"/>
</dbReference>
<gene>
    <name evidence="11" type="ORF">ESZ00_10195</name>
</gene>
<dbReference type="SUPFAM" id="SSF47226">
    <property type="entry name" value="Histidine-containing phosphotransfer domain, HPT domain"/>
    <property type="match status" value="1"/>
</dbReference>
<comment type="catalytic activity">
    <reaction evidence="1">
        <text>ATP + protein L-histidine = ADP + protein N-phospho-L-histidine.</text>
        <dbReference type="EC" id="2.7.13.3"/>
    </reaction>
</comment>
<dbReference type="Pfam" id="PF02518">
    <property type="entry name" value="HATPase_c"/>
    <property type="match status" value="1"/>
</dbReference>
<dbReference type="Pfam" id="PF01584">
    <property type="entry name" value="CheW"/>
    <property type="match status" value="2"/>
</dbReference>
<feature type="domain" description="CheW-like" evidence="9">
    <location>
        <begin position="637"/>
        <end position="774"/>
    </location>
</feature>
<evidence type="ECO:0000313" key="11">
    <source>
        <dbReference type="EMBL" id="RXS94992.1"/>
    </source>
</evidence>
<accession>A0A4Q1SCP5</accession>
<dbReference type="Gene3D" id="3.40.50.2300">
    <property type="match status" value="1"/>
</dbReference>
<dbReference type="SUPFAM" id="SSF55874">
    <property type="entry name" value="ATPase domain of HSP90 chaperone/DNA topoisomerase II/histidine kinase"/>
    <property type="match status" value="1"/>
</dbReference>
<dbReference type="Gene3D" id="1.20.120.160">
    <property type="entry name" value="HPT domain"/>
    <property type="match status" value="1"/>
</dbReference>
<evidence type="ECO:0000256" key="7">
    <source>
        <dbReference type="SAM" id="MobiDB-lite"/>
    </source>
</evidence>
<proteinExistence type="predicted"/>
<dbReference type="PROSITE" id="PS50894">
    <property type="entry name" value="HPT"/>
    <property type="match status" value="1"/>
</dbReference>
<feature type="domain" description="CheW-like" evidence="9">
    <location>
        <begin position="471"/>
        <end position="615"/>
    </location>
</feature>
<evidence type="ECO:0000256" key="3">
    <source>
        <dbReference type="ARBA" id="ARBA00022553"/>
    </source>
</evidence>
<dbReference type="Pfam" id="PF01627">
    <property type="entry name" value="Hpt"/>
    <property type="match status" value="1"/>
</dbReference>
<evidence type="ECO:0000313" key="12">
    <source>
        <dbReference type="Proteomes" id="UP000290253"/>
    </source>
</evidence>
<keyword evidence="5 11" id="KW-0418">Kinase</keyword>
<dbReference type="InterPro" id="IPR002545">
    <property type="entry name" value="CheW-lke_dom"/>
</dbReference>
<dbReference type="InterPro" id="IPR036097">
    <property type="entry name" value="HisK_dim/P_sf"/>
</dbReference>
<dbReference type="PROSITE" id="PS50109">
    <property type="entry name" value="HIS_KIN"/>
    <property type="match status" value="1"/>
</dbReference>
<dbReference type="EC" id="2.7.13.3" evidence="2"/>
<dbReference type="SUPFAM" id="SSF50341">
    <property type="entry name" value="CheW-like"/>
    <property type="match status" value="2"/>
</dbReference>
<dbReference type="GO" id="GO:0000155">
    <property type="term" value="F:phosphorelay sensor kinase activity"/>
    <property type="evidence" value="ECO:0007669"/>
    <property type="project" value="InterPro"/>
</dbReference>
<dbReference type="AlphaFoldDB" id="A0A4Q1SCP5"/>
<dbReference type="PRINTS" id="PR00344">
    <property type="entry name" value="BCTRLSENSOR"/>
</dbReference>
<keyword evidence="3 6" id="KW-0597">Phosphoprotein</keyword>
<dbReference type="Gene3D" id="3.30.565.10">
    <property type="entry name" value="Histidine kinase-like ATPase, C-terminal domain"/>
    <property type="match status" value="1"/>
</dbReference>
<feature type="domain" description="HPt" evidence="10">
    <location>
        <begin position="1"/>
        <end position="103"/>
    </location>
</feature>
<dbReference type="SMART" id="SM00387">
    <property type="entry name" value="HATPase_c"/>
    <property type="match status" value="1"/>
</dbReference>
<dbReference type="InterPro" id="IPR005467">
    <property type="entry name" value="His_kinase_dom"/>
</dbReference>
<dbReference type="PANTHER" id="PTHR43395">
    <property type="entry name" value="SENSOR HISTIDINE KINASE CHEA"/>
    <property type="match status" value="1"/>
</dbReference>
<protein>
    <recommendedName>
        <fullName evidence="2">histidine kinase</fullName>
        <ecNumber evidence="2">2.7.13.3</ecNumber>
    </recommendedName>
</protein>
<dbReference type="GO" id="GO:0006935">
    <property type="term" value="P:chemotaxis"/>
    <property type="evidence" value="ECO:0007669"/>
    <property type="project" value="InterPro"/>
</dbReference>
<evidence type="ECO:0000259" key="8">
    <source>
        <dbReference type="PROSITE" id="PS50109"/>
    </source>
</evidence>
<dbReference type="InterPro" id="IPR051315">
    <property type="entry name" value="Bact_Chemotaxis_CheA"/>
</dbReference>
<dbReference type="InterPro" id="IPR037006">
    <property type="entry name" value="CheA-like_homodim_sf"/>
</dbReference>
<dbReference type="FunFam" id="3.30.565.10:FF:000016">
    <property type="entry name" value="Chemotaxis protein CheA, putative"/>
    <property type="match status" value="1"/>
</dbReference>
<dbReference type="InterPro" id="IPR004105">
    <property type="entry name" value="CheA-like_dim"/>
</dbReference>
<feature type="region of interest" description="Disordered" evidence="7">
    <location>
        <begin position="178"/>
        <end position="213"/>
    </location>
</feature>
<evidence type="ECO:0000259" key="9">
    <source>
        <dbReference type="PROSITE" id="PS50851"/>
    </source>
</evidence>
<dbReference type="SUPFAM" id="SSF52172">
    <property type="entry name" value="CheY-like"/>
    <property type="match status" value="1"/>
</dbReference>
<feature type="compositionally biased region" description="Basic and acidic residues" evidence="7">
    <location>
        <begin position="195"/>
        <end position="205"/>
    </location>
</feature>
<sequence length="917" mass="97884">MIDDEDVREFLIESNENLAHLDSHLVELEERPDDARLLAEVFRTVHTIKGTSGFFGFDRLGSITHVAENILSQLRDRQRELTPPLASLILETVDAVKAILENIETTGGEGSESYAGLVARLESAYRGEAVSSAGEPASAEAAAQAAAAEPVEEHAALVPVAAASVQVELVHGIESKPGHGQAVVRSTAAPPVAAEGERSSGRAEEAGGGGTSLSDSTIRVDVQLLDKLMNLVGELVLARNQLIQDVAATSQLTGASQRLNHITSELQEGVMKMRMQPIGVVWNKLPRVVRDLAAECRKKIQIEMDGADTELDKTIIEAIKDPLTHIVRNSCDHGIESPEVRVARGKNAAGKIQLRAFHEGGHVIIEISDDGGGIDPEKVKAKARDKGLLPPERIAALSDREATQLIFLPGFSTAEKVTNISGRGVGMDVVKTKIEKTGGSVDIFSTFHQGMTVRIKIPLTLAIIPGLVVAANCRVAGREGESRRHRFIIPQANLLELIRIEGEEVRTQFQSVHGTEVYRHRGHLLPVISLHTVLHLPPGVPTESDEEVRNIVVLQVEDRQFGLVVDHISDTQEIVVKPLGKELKGLNCYVGATIMGDGKVALILDAAGIARLAGFGAKQKDALVMAQEQGVDGGRESQRLLLFAAGSFTRLAVPLSLVSRLEEFAAARVERASGAEVLHYRGQILPLAFLESALGGGHSSERRAGRESEPILVIVCSNGARSLGLVVDRILDVVEDAIGAARPSSVPGLLGSALIGGALTDFIDLHALGRLVGEDWNQAPAQAHGQGSLLVVVPALAPREMLRNALELAGYRVQAVASVPEGVARLARGGTDAVVTASDLGHGEGRMLLEGMREQPQLREMPLIALVGEGEINGAEVQAQADAWTLFADGREQLLERLGEVFSTQTPEPELALAGAR</sequence>
<dbReference type="SMART" id="SM00073">
    <property type="entry name" value="HPT"/>
    <property type="match status" value="1"/>
</dbReference>
<keyword evidence="12" id="KW-1185">Reference proteome</keyword>
<dbReference type="InterPro" id="IPR036890">
    <property type="entry name" value="HATPase_C_sf"/>
</dbReference>
<feature type="modified residue" description="Phosphohistidine" evidence="6">
    <location>
        <position position="46"/>
    </location>
</feature>
<evidence type="ECO:0000256" key="6">
    <source>
        <dbReference type="PROSITE-ProRule" id="PRU00110"/>
    </source>
</evidence>
<dbReference type="InterPro" id="IPR004358">
    <property type="entry name" value="Sig_transdc_His_kin-like_C"/>
</dbReference>